<reference evidence="6" key="1">
    <citation type="submission" date="2011-12" db="EMBL/GenBank/DDBJ databases">
        <title>The Draft Genome of Lepisosteus oculatus.</title>
        <authorList>
            <consortium name="The Broad Institute Genome Assembly &amp; Analysis Group"/>
            <consortium name="Computational R&amp;D Group"/>
            <consortium name="and Sequencing Platform"/>
            <person name="Di Palma F."/>
            <person name="Alfoldi J."/>
            <person name="Johnson J."/>
            <person name="Berlin A."/>
            <person name="Gnerre S."/>
            <person name="Jaffe D."/>
            <person name="MacCallum I."/>
            <person name="Young S."/>
            <person name="Walker B.J."/>
            <person name="Lander E.S."/>
            <person name="Lindblad-Toh K."/>
        </authorList>
    </citation>
    <scope>NUCLEOTIDE SEQUENCE [LARGE SCALE GENOMIC DNA]</scope>
</reference>
<feature type="compositionally biased region" description="Low complexity" evidence="3">
    <location>
        <begin position="272"/>
        <end position="283"/>
    </location>
</feature>
<feature type="region of interest" description="Disordered" evidence="3">
    <location>
        <begin position="1"/>
        <end position="87"/>
    </location>
</feature>
<evidence type="ECO:0000256" key="1">
    <source>
        <dbReference type="ARBA" id="ARBA00022999"/>
    </source>
</evidence>
<organism evidence="5 6">
    <name type="scientific">Lepisosteus oculatus</name>
    <name type="common">Spotted gar</name>
    <dbReference type="NCBI Taxonomy" id="7918"/>
    <lineage>
        <taxon>Eukaryota</taxon>
        <taxon>Metazoa</taxon>
        <taxon>Chordata</taxon>
        <taxon>Craniata</taxon>
        <taxon>Vertebrata</taxon>
        <taxon>Euteleostomi</taxon>
        <taxon>Actinopterygii</taxon>
        <taxon>Neopterygii</taxon>
        <taxon>Holostei</taxon>
        <taxon>Semionotiformes</taxon>
        <taxon>Lepisosteidae</taxon>
        <taxon>Lepisosteus</taxon>
    </lineage>
</organism>
<reference evidence="5" key="3">
    <citation type="submission" date="2025-09" db="UniProtKB">
        <authorList>
            <consortium name="Ensembl"/>
        </authorList>
    </citation>
    <scope>IDENTIFICATION</scope>
</reference>
<keyword evidence="6" id="KW-1185">Reference proteome</keyword>
<dbReference type="InterPro" id="IPR036860">
    <property type="entry name" value="SH2_dom_sf"/>
</dbReference>
<feature type="compositionally biased region" description="Basic residues" evidence="3">
    <location>
        <begin position="49"/>
        <end position="58"/>
    </location>
</feature>
<proteinExistence type="predicted"/>
<dbReference type="Proteomes" id="UP000018468">
    <property type="component" value="Linkage group LG24"/>
</dbReference>
<feature type="region of interest" description="Disordered" evidence="3">
    <location>
        <begin position="295"/>
        <end position="395"/>
    </location>
</feature>
<protein>
    <submittedName>
        <fullName evidence="5">Si:ch73-109i22.2</fullName>
    </submittedName>
</protein>
<dbReference type="Bgee" id="ENSLOCG00000007308">
    <property type="expression patterns" value="Expressed in intestine and 9 other cell types or tissues"/>
</dbReference>
<name>W5MKI4_LEPOC</name>
<keyword evidence="1 2" id="KW-0727">SH2 domain</keyword>
<dbReference type="InterPro" id="IPR000980">
    <property type="entry name" value="SH2"/>
</dbReference>
<reference evidence="5" key="2">
    <citation type="submission" date="2025-08" db="UniProtKB">
        <authorList>
            <consortium name="Ensembl"/>
        </authorList>
    </citation>
    <scope>IDENTIFICATION</scope>
</reference>
<feature type="region of interest" description="Disordered" evidence="3">
    <location>
        <begin position="426"/>
        <end position="489"/>
    </location>
</feature>
<evidence type="ECO:0000256" key="2">
    <source>
        <dbReference type="PROSITE-ProRule" id="PRU00191"/>
    </source>
</evidence>
<evidence type="ECO:0000313" key="6">
    <source>
        <dbReference type="Proteomes" id="UP000018468"/>
    </source>
</evidence>
<dbReference type="GeneTree" id="ENSGT00940000160977"/>
<feature type="compositionally biased region" description="Pro residues" evidence="3">
    <location>
        <begin position="320"/>
        <end position="331"/>
    </location>
</feature>
<dbReference type="EMBL" id="AHAT01019943">
    <property type="status" value="NOT_ANNOTATED_CDS"/>
    <property type="molecule type" value="Genomic_DNA"/>
</dbReference>
<evidence type="ECO:0000259" key="4">
    <source>
        <dbReference type="PROSITE" id="PS50001"/>
    </source>
</evidence>
<dbReference type="PRINTS" id="PR00401">
    <property type="entry name" value="SH2DOMAIN"/>
</dbReference>
<dbReference type="SMART" id="SM00252">
    <property type="entry name" value="SH2"/>
    <property type="match status" value="1"/>
</dbReference>
<feature type="compositionally biased region" description="Basic and acidic residues" evidence="3">
    <location>
        <begin position="71"/>
        <end position="82"/>
    </location>
</feature>
<evidence type="ECO:0000313" key="5">
    <source>
        <dbReference type="Ensembl" id="ENSLOCP00000008893.1"/>
    </source>
</evidence>
<feature type="compositionally biased region" description="Low complexity" evidence="3">
    <location>
        <begin position="364"/>
        <end position="380"/>
    </location>
</feature>
<accession>W5MKI4</accession>
<dbReference type="PANTHER" id="PTHR14388">
    <property type="entry name" value="T CELL-SPECIFIC ADAPTER PROTEIN TSAD"/>
    <property type="match status" value="1"/>
</dbReference>
<sequence length="543" mass="59381">MEFDYQQIKDAEARHREELLGSLPIPRERLMPRPQLSESPPTRGPPPIKPRRSIKVHPRREGVGPPHPPRKQLDNSRDECAQKDAPAPPCCPVSLAPLSPSLRAHTLLWFQQTQLSRLQRSDGTLPDWLHGFATRREAEELLKDQELGSFLLRLSESKVGFVLSYRGTDRCRHFIIDEVGGGQYVIAGEESCHSSLQDLVSYYSRHPVGPFSETLTAPCRTRGRHKAPQESRLRPRLSAVNRSGLDGEALDELPIREKPSAPEGQAAGGGQLPPQETPPETEQYAVVKKPLRKSKSLNLPDSHEPPPPDTVPPGEEVPDFIPPPPKDPLVPPAGEAQEKHEDAPYARVNKPRASPQAPAPSSPPAAQAPAQPVAPSAPVSLGGSEGGEQKYWELVPMHTYEETGHLTEPRDETRRVYSEPDDPIAFYAMGRSGRGGTQAQGAADPLRHLYSEVNLRGSDRPARAQPPGAPPAATPPTGLHGTGAPTCTRRPAHMNLMLSPTQTRTHCGLTHADTRTLFSHSASIYEQIRDRDAPPSNSSRPAA</sequence>
<feature type="compositionally biased region" description="Basic and acidic residues" evidence="3">
    <location>
        <begin position="7"/>
        <end position="19"/>
    </location>
</feature>
<feature type="domain" description="SH2" evidence="4">
    <location>
        <begin position="128"/>
        <end position="219"/>
    </location>
</feature>
<dbReference type="FunFam" id="3.30.505.10:FF:000103">
    <property type="entry name" value="Si:ch73-109i22.2"/>
    <property type="match status" value="1"/>
</dbReference>
<dbReference type="AlphaFoldDB" id="W5MKI4"/>
<dbReference type="PANTHER" id="PTHR14388:SF23">
    <property type="entry name" value="SI:CH73-109I22.2"/>
    <property type="match status" value="1"/>
</dbReference>
<feature type="compositionally biased region" description="Low complexity" evidence="3">
    <location>
        <begin position="475"/>
        <end position="486"/>
    </location>
</feature>
<dbReference type="PROSITE" id="PS50001">
    <property type="entry name" value="SH2"/>
    <property type="match status" value="1"/>
</dbReference>
<feature type="region of interest" description="Disordered" evidence="3">
    <location>
        <begin position="213"/>
        <end position="283"/>
    </location>
</feature>
<dbReference type="Gene3D" id="3.30.505.10">
    <property type="entry name" value="SH2 domain"/>
    <property type="match status" value="1"/>
</dbReference>
<evidence type="ECO:0000256" key="3">
    <source>
        <dbReference type="SAM" id="MobiDB-lite"/>
    </source>
</evidence>
<dbReference type="Pfam" id="PF00017">
    <property type="entry name" value="SH2"/>
    <property type="match status" value="1"/>
</dbReference>
<dbReference type="Ensembl" id="ENSLOCT00000008904.1">
    <property type="protein sequence ID" value="ENSLOCP00000008893.1"/>
    <property type="gene ID" value="ENSLOCG00000007308.1"/>
</dbReference>
<dbReference type="SUPFAM" id="SSF55550">
    <property type="entry name" value="SH2 domain"/>
    <property type="match status" value="1"/>
</dbReference>